<dbReference type="PROSITE" id="PS00101">
    <property type="entry name" value="HEXAPEP_TRANSFERASES"/>
    <property type="match status" value="1"/>
</dbReference>
<comment type="similarity">
    <text evidence="7">Belongs to the transferase hexapeptide repeat family. LpxD subfamily.</text>
</comment>
<dbReference type="InterPro" id="IPR011004">
    <property type="entry name" value="Trimer_LpxA-like_sf"/>
</dbReference>
<keyword evidence="2 7" id="KW-0441">Lipid A biosynthesis</keyword>
<dbReference type="Proteomes" id="UP000075391">
    <property type="component" value="Unassembled WGS sequence"/>
</dbReference>
<dbReference type="PANTHER" id="PTHR43378">
    <property type="entry name" value="UDP-3-O-ACYLGLUCOSAMINE N-ACYLTRANSFERASE"/>
    <property type="match status" value="1"/>
</dbReference>
<feature type="domain" description="Mannose-1-phosphate guanyltransferase C-terminal" evidence="8">
    <location>
        <begin position="107"/>
        <end position="187"/>
    </location>
</feature>
<comment type="caution">
    <text evidence="9">The sequence shown here is derived from an EMBL/GenBank/DDBJ whole genome shotgun (WGS) entry which is preliminary data.</text>
</comment>
<dbReference type="Gene3D" id="2.160.10.10">
    <property type="entry name" value="Hexapeptide repeat proteins"/>
    <property type="match status" value="1"/>
</dbReference>
<dbReference type="InterPro" id="IPR007691">
    <property type="entry name" value="LpxD"/>
</dbReference>
<dbReference type="EMBL" id="LUKF01000012">
    <property type="protein sequence ID" value="KYG64422.1"/>
    <property type="molecule type" value="Genomic_DNA"/>
</dbReference>
<evidence type="ECO:0000256" key="2">
    <source>
        <dbReference type="ARBA" id="ARBA00022556"/>
    </source>
</evidence>
<dbReference type="NCBIfam" id="NF002060">
    <property type="entry name" value="PRK00892.1"/>
    <property type="match status" value="1"/>
</dbReference>
<gene>
    <name evidence="7" type="primary">lpxD</name>
    <name evidence="9" type="ORF">AZI85_03095</name>
</gene>
<dbReference type="NCBIfam" id="TIGR01853">
    <property type="entry name" value="lipid_A_lpxD"/>
    <property type="match status" value="1"/>
</dbReference>
<comment type="catalytic activity">
    <reaction evidence="7">
        <text>a UDP-3-O-[(3R)-3-hydroxyacyl]-alpha-D-glucosamine + a (3R)-hydroxyacyl-[ACP] = a UDP-2-N,3-O-bis[(3R)-3-hydroxyacyl]-alpha-D-glucosamine + holo-[ACP] + H(+)</text>
        <dbReference type="Rhea" id="RHEA:53836"/>
        <dbReference type="Rhea" id="RHEA-COMP:9685"/>
        <dbReference type="Rhea" id="RHEA-COMP:9945"/>
        <dbReference type="ChEBI" id="CHEBI:15378"/>
        <dbReference type="ChEBI" id="CHEBI:64479"/>
        <dbReference type="ChEBI" id="CHEBI:78827"/>
        <dbReference type="ChEBI" id="CHEBI:137740"/>
        <dbReference type="ChEBI" id="CHEBI:137748"/>
        <dbReference type="EC" id="2.3.1.191"/>
    </reaction>
</comment>
<comment type="pathway">
    <text evidence="7">Bacterial outer membrane biogenesis; LPS lipid A biosynthesis.</text>
</comment>
<organism evidence="9 10">
    <name type="scientific">Bdellovibrio bacteriovorus</name>
    <dbReference type="NCBI Taxonomy" id="959"/>
    <lineage>
        <taxon>Bacteria</taxon>
        <taxon>Pseudomonadati</taxon>
        <taxon>Bdellovibrionota</taxon>
        <taxon>Bdellovibrionia</taxon>
        <taxon>Bdellovibrionales</taxon>
        <taxon>Pseudobdellovibrionaceae</taxon>
        <taxon>Bdellovibrio</taxon>
    </lineage>
</organism>
<evidence type="ECO:0000256" key="1">
    <source>
        <dbReference type="ARBA" id="ARBA00022516"/>
    </source>
</evidence>
<keyword evidence="1 7" id="KW-0444">Lipid biosynthesis</keyword>
<accession>A0A150WKK2</accession>
<keyword evidence="6 7" id="KW-0012">Acyltransferase</keyword>
<dbReference type="Pfam" id="PF25087">
    <property type="entry name" value="GMPPB_C"/>
    <property type="match status" value="1"/>
</dbReference>
<keyword evidence="3 7" id="KW-0808">Transferase</keyword>
<dbReference type="InterPro" id="IPR018357">
    <property type="entry name" value="Hexapep_transf_CS"/>
</dbReference>
<dbReference type="Pfam" id="PF14602">
    <property type="entry name" value="Hexapep_2"/>
    <property type="match status" value="1"/>
</dbReference>
<comment type="function">
    <text evidence="7">Catalyzes the N-acylation of UDP-3-O-acylglucosamine using 3-hydroxyacyl-ACP as the acyl donor. Is involved in the biosynthesis of lipid A, a phosphorylated glycolipid that anchors the lipopolysaccharide to the outer membrane of the cell.</text>
</comment>
<dbReference type="CDD" id="cd03352">
    <property type="entry name" value="LbH_LpxD"/>
    <property type="match status" value="1"/>
</dbReference>
<evidence type="ECO:0000313" key="9">
    <source>
        <dbReference type="EMBL" id="KYG64422.1"/>
    </source>
</evidence>
<evidence type="ECO:0000256" key="3">
    <source>
        <dbReference type="ARBA" id="ARBA00022679"/>
    </source>
</evidence>
<dbReference type="Pfam" id="PF00132">
    <property type="entry name" value="Hexapep"/>
    <property type="match status" value="1"/>
</dbReference>
<name>A0A150WKK2_BDEBC</name>
<sequence length="349" mass="37096">MITAEVIKDLNSSDLSFVSGSLQAVAQKVLPPEKADAQSLIFVSKKEQLESALQAQAPIIVAHKALQLPADSKTTFFQAANVQLAMAAILPLFDGKMNRFNQETKIHPTAFVHPTAHLGKNVGVGPFAVIGEQVKIGDGCTIGAHTVVEYFAEIGDHTILHPQVFIGASCMLGSYCEIHPHTTIGADGFSFAMTKEGTHKKIPQIGRVVIGNHVEIGANCAIDRAALTETRIGNGTKMDNFCHVAHNVVIGDNCVMAAGFKVAGSSTVGNNCMIGGDAAISDHVHVGDKVILAGRAGVTNDVTKPGAYGGYPLEPLRDSLKTLANKVHLTRIRKDLSRVMKHLGLNEEE</sequence>
<dbReference type="OrthoDB" id="5294785at2"/>
<dbReference type="EC" id="2.3.1.191" evidence="7"/>
<dbReference type="UniPathway" id="UPA00973"/>
<evidence type="ECO:0000256" key="7">
    <source>
        <dbReference type="HAMAP-Rule" id="MF_00523"/>
    </source>
</evidence>
<dbReference type="GO" id="GO:0009245">
    <property type="term" value="P:lipid A biosynthetic process"/>
    <property type="evidence" value="ECO:0007669"/>
    <property type="project" value="UniProtKB-UniRule"/>
</dbReference>
<keyword evidence="4 7" id="KW-0677">Repeat</keyword>
<dbReference type="Gene3D" id="3.40.1390.10">
    <property type="entry name" value="MurE/MurF, N-terminal domain"/>
    <property type="match status" value="1"/>
</dbReference>
<dbReference type="InterPro" id="IPR001451">
    <property type="entry name" value="Hexapep"/>
</dbReference>
<evidence type="ECO:0000313" key="10">
    <source>
        <dbReference type="Proteomes" id="UP000075391"/>
    </source>
</evidence>
<comment type="subunit">
    <text evidence="7">Homotrimer.</text>
</comment>
<evidence type="ECO:0000256" key="4">
    <source>
        <dbReference type="ARBA" id="ARBA00022737"/>
    </source>
</evidence>
<dbReference type="AlphaFoldDB" id="A0A150WKK2"/>
<dbReference type="RefSeq" id="WP_063243410.1">
    <property type="nucleotide sequence ID" value="NZ_LUKF01000012.1"/>
</dbReference>
<dbReference type="InterPro" id="IPR056729">
    <property type="entry name" value="GMPPB_C"/>
</dbReference>
<protein>
    <recommendedName>
        <fullName evidence="7">UDP-3-O-acylglucosamine N-acyltransferase</fullName>
        <ecNumber evidence="7">2.3.1.191</ecNumber>
    </recommendedName>
</protein>
<dbReference type="GO" id="GO:0016410">
    <property type="term" value="F:N-acyltransferase activity"/>
    <property type="evidence" value="ECO:0007669"/>
    <property type="project" value="InterPro"/>
</dbReference>
<feature type="active site" description="Proton acceptor" evidence="7">
    <location>
        <position position="246"/>
    </location>
</feature>
<dbReference type="GO" id="GO:0016020">
    <property type="term" value="C:membrane"/>
    <property type="evidence" value="ECO:0007669"/>
    <property type="project" value="GOC"/>
</dbReference>
<proteinExistence type="inferred from homology"/>
<dbReference type="GO" id="GO:0103118">
    <property type="term" value="F:UDP-3-O-[(3R)-3-hydroxyacyl]-glucosamine N-acyltransferase activity"/>
    <property type="evidence" value="ECO:0007669"/>
    <property type="project" value="UniProtKB-EC"/>
</dbReference>
<evidence type="ECO:0000256" key="6">
    <source>
        <dbReference type="ARBA" id="ARBA00023315"/>
    </source>
</evidence>
<evidence type="ECO:0000256" key="5">
    <source>
        <dbReference type="ARBA" id="ARBA00023098"/>
    </source>
</evidence>
<dbReference type="PANTHER" id="PTHR43378:SF2">
    <property type="entry name" value="UDP-3-O-ACYLGLUCOSAMINE N-ACYLTRANSFERASE 1, MITOCHONDRIAL-RELATED"/>
    <property type="match status" value="1"/>
</dbReference>
<evidence type="ECO:0000259" key="8">
    <source>
        <dbReference type="Pfam" id="PF25087"/>
    </source>
</evidence>
<keyword evidence="5 7" id="KW-0443">Lipid metabolism</keyword>
<dbReference type="HAMAP" id="MF_00523">
    <property type="entry name" value="LpxD"/>
    <property type="match status" value="1"/>
</dbReference>
<dbReference type="SUPFAM" id="SSF51161">
    <property type="entry name" value="Trimeric LpxA-like enzymes"/>
    <property type="match status" value="1"/>
</dbReference>
<reference evidence="9 10" key="1">
    <citation type="submission" date="2016-03" db="EMBL/GenBank/DDBJ databases">
        <authorList>
            <person name="Ploux O."/>
        </authorList>
    </citation>
    <scope>NUCLEOTIDE SEQUENCE [LARGE SCALE GENOMIC DNA]</scope>
    <source>
        <strain evidence="9 10">BER2</strain>
    </source>
</reference>